<dbReference type="HOGENOM" id="CLU_2233112_0_0_9"/>
<dbReference type="KEGG" id="lpk:LACPI_1890"/>
<name>A0A0D6E033_9LACT</name>
<accession>A0A0D6E033</accession>
<dbReference type="Proteomes" id="UP000033166">
    <property type="component" value="Chromosome I"/>
</dbReference>
<reference evidence="2" key="1">
    <citation type="submission" date="2015-01" db="EMBL/GenBank/DDBJ databases">
        <authorList>
            <person name="Andreevskaya M."/>
        </authorList>
    </citation>
    <scope>NUCLEOTIDE SEQUENCE [LARGE SCALE GENOMIC DNA]</scope>
    <source>
        <strain evidence="2">MKFS47</strain>
    </source>
</reference>
<gene>
    <name evidence="1" type="ORF">LACPI_1890</name>
</gene>
<dbReference type="EMBL" id="LN774769">
    <property type="protein sequence ID" value="CEN29090.1"/>
    <property type="molecule type" value="Genomic_DNA"/>
</dbReference>
<evidence type="ECO:0000313" key="1">
    <source>
        <dbReference type="EMBL" id="CEN29090.1"/>
    </source>
</evidence>
<dbReference type="AlphaFoldDB" id="A0A0D6E033"/>
<sequence length="105" mass="11836">MKKILEKIGHLFSRPKMAAKAAIDLEVLANLELAQSFNHPVYLHFNKKNTELTSFTANITSITERQVVTKDIVSNQIRIILLSKVKKVSFVPESVKTAMIDKKNA</sequence>
<dbReference type="RefSeq" id="WP_047916105.1">
    <property type="nucleotide sequence ID" value="NZ_LN774769.1"/>
</dbReference>
<evidence type="ECO:0000313" key="2">
    <source>
        <dbReference type="Proteomes" id="UP000033166"/>
    </source>
</evidence>
<proteinExistence type="predicted"/>
<organism evidence="1 2">
    <name type="scientific">Pseudolactococcus piscium MKFS47</name>
    <dbReference type="NCBI Taxonomy" id="297352"/>
    <lineage>
        <taxon>Bacteria</taxon>
        <taxon>Bacillati</taxon>
        <taxon>Bacillota</taxon>
        <taxon>Bacilli</taxon>
        <taxon>Lactobacillales</taxon>
        <taxon>Streptococcaceae</taxon>
        <taxon>Pseudolactococcus</taxon>
    </lineage>
</organism>
<protein>
    <submittedName>
        <fullName evidence="1">Uncharacterized protein</fullName>
    </submittedName>
</protein>